<evidence type="ECO:0000313" key="3">
    <source>
        <dbReference type="Proteomes" id="UP001629744"/>
    </source>
</evidence>
<dbReference type="GO" id="GO:0016829">
    <property type="term" value="F:lyase activity"/>
    <property type="evidence" value="ECO:0007669"/>
    <property type="project" value="UniProtKB-KW"/>
</dbReference>
<organism evidence="2 3">
    <name type="scientific">Prescottella soli</name>
    <dbReference type="NCBI Taxonomy" id="1543852"/>
    <lineage>
        <taxon>Bacteria</taxon>
        <taxon>Bacillati</taxon>
        <taxon>Actinomycetota</taxon>
        <taxon>Actinomycetes</taxon>
        <taxon>Mycobacteriales</taxon>
        <taxon>Nocardiaceae</taxon>
        <taxon>Prescottella</taxon>
    </lineage>
</organism>
<reference evidence="2 3" key="1">
    <citation type="submission" date="2023-11" db="EMBL/GenBank/DDBJ databases">
        <authorList>
            <person name="Val-Calvo J."/>
            <person name="Scortti M."/>
            <person name="Vazquez-Boland J."/>
        </authorList>
    </citation>
    <scope>NUCLEOTIDE SEQUENCE [LARGE SCALE GENOMIC DNA]</scope>
    <source>
        <strain evidence="2 3">DSM 46662</strain>
    </source>
</reference>
<dbReference type="RefSeq" id="WP_348603654.1">
    <property type="nucleotide sequence ID" value="NZ_CP157276.1"/>
</dbReference>
<comment type="caution">
    <text evidence="2">The sequence shown here is derived from an EMBL/GenBank/DDBJ whole genome shotgun (WGS) entry which is preliminary data.</text>
</comment>
<dbReference type="Gene3D" id="1.20.200.10">
    <property type="entry name" value="Fumarase/aspartase (Central domain)"/>
    <property type="match status" value="1"/>
</dbReference>
<evidence type="ECO:0000313" key="2">
    <source>
        <dbReference type="EMBL" id="MFM1731527.1"/>
    </source>
</evidence>
<dbReference type="PANTHER" id="PTHR10362">
    <property type="entry name" value="HISTIDINE AMMONIA-LYASE"/>
    <property type="match status" value="1"/>
</dbReference>
<sequence length="490" mass="51380">MSAPEKVGACCPTEGRCDALSLTGGRLCVDDVVAVAAGTHGVVVPDTAWERVAEGHLSMTAARERGAVYGANTGVGANKRDVVEDSGALALRLWRSHCAGVGKVLDPEVTRAAMTIRLNQLLMGRSGVGIPLVRGLADAVARGSLPALHELGGLGTGDIAQLAELALTLVGERPWLDSGDHWGTPVQAAETDGLPFMSSNAVTLAGAALAVHEAEALLRAVEQVAGVSCLGLAGFTDAWDERVHASRPESAQSRVAMRLHDAVIDRPRPGGRVQDGFGLRVLSAVLGSAWEAVTRLREAVESECSTPSENPLVLDDGVRHHGLFHLASVSGLLDHVRLELTQVMALAAARVTMLADPNTNGQYAFCSDGVPGSSGLMIGEYVVTDALASMRALSASAAAPVSISMGVENHASFATQGVRKLRQLLEMAWWVVAVEALSAVRCLRPDAVHVAQCPALEVFAELDAVVDRDHSDHPLDLDLNAVLGVLRRQQ</sequence>
<keyword evidence="3" id="KW-1185">Reference proteome</keyword>
<dbReference type="EMBL" id="JBDLNU010000011">
    <property type="protein sequence ID" value="MFM1731527.1"/>
    <property type="molecule type" value="Genomic_DNA"/>
</dbReference>
<dbReference type="InterPro" id="IPR001106">
    <property type="entry name" value="Aromatic_Lyase"/>
</dbReference>
<protein>
    <submittedName>
        <fullName evidence="2">Aromatic amino acid lyase</fullName>
    </submittedName>
</protein>
<accession>A0ABW9G1G1</accession>
<dbReference type="Pfam" id="PF00221">
    <property type="entry name" value="Lyase_aromatic"/>
    <property type="match status" value="1"/>
</dbReference>
<dbReference type="SUPFAM" id="SSF48557">
    <property type="entry name" value="L-aspartase-like"/>
    <property type="match status" value="1"/>
</dbReference>
<evidence type="ECO:0000256" key="1">
    <source>
        <dbReference type="ARBA" id="ARBA00023239"/>
    </source>
</evidence>
<name>A0ABW9G1G1_9NOCA</name>
<proteinExistence type="predicted"/>
<keyword evidence="1 2" id="KW-0456">Lyase</keyword>
<dbReference type="InterPro" id="IPR008948">
    <property type="entry name" value="L-Aspartase-like"/>
</dbReference>
<gene>
    <name evidence="2" type="ORF">ABEU19_000018</name>
</gene>
<dbReference type="Proteomes" id="UP001629744">
    <property type="component" value="Unassembled WGS sequence"/>
</dbReference>